<accession>A0AAV7ND71</accession>
<dbReference type="EMBL" id="JANPWB010000012">
    <property type="protein sequence ID" value="KAJ1113399.1"/>
    <property type="molecule type" value="Genomic_DNA"/>
</dbReference>
<name>A0AAV7ND71_PLEWA</name>
<evidence type="ECO:0000256" key="1">
    <source>
        <dbReference type="SAM" id="MobiDB-lite"/>
    </source>
</evidence>
<reference evidence="2" key="1">
    <citation type="journal article" date="2022" name="bioRxiv">
        <title>Sequencing and chromosome-scale assembly of the giantPleurodeles waltlgenome.</title>
        <authorList>
            <person name="Brown T."/>
            <person name="Elewa A."/>
            <person name="Iarovenko S."/>
            <person name="Subramanian E."/>
            <person name="Araus A.J."/>
            <person name="Petzold A."/>
            <person name="Susuki M."/>
            <person name="Suzuki K.-i.T."/>
            <person name="Hayashi T."/>
            <person name="Toyoda A."/>
            <person name="Oliveira C."/>
            <person name="Osipova E."/>
            <person name="Leigh N.D."/>
            <person name="Simon A."/>
            <person name="Yun M.H."/>
        </authorList>
    </citation>
    <scope>NUCLEOTIDE SEQUENCE</scope>
    <source>
        <strain evidence="2">20211129_DDA</strain>
        <tissue evidence="2">Liver</tissue>
    </source>
</reference>
<proteinExistence type="predicted"/>
<sequence length="145" mass="15231">MRPQTRRPLFNIPTGPAQSFRPHAGPVGMWAVTLQPAPHGAGGNVAVQRVQQQPSRFPLSAKQTVEITMGLCLGAPALPHKSPYCQPFHGGGQAGVKGSQNPQGSAALADCDRRDLHGGKPPVPAVCGQNMAFRTASLLAVRMPL</sequence>
<dbReference type="Proteomes" id="UP001066276">
    <property type="component" value="Chromosome 8"/>
</dbReference>
<dbReference type="AlphaFoldDB" id="A0AAV7ND71"/>
<keyword evidence="3" id="KW-1185">Reference proteome</keyword>
<comment type="caution">
    <text evidence="2">The sequence shown here is derived from an EMBL/GenBank/DDBJ whole genome shotgun (WGS) entry which is preliminary data.</text>
</comment>
<evidence type="ECO:0000313" key="3">
    <source>
        <dbReference type="Proteomes" id="UP001066276"/>
    </source>
</evidence>
<gene>
    <name evidence="2" type="ORF">NDU88_001645</name>
</gene>
<evidence type="ECO:0000313" key="2">
    <source>
        <dbReference type="EMBL" id="KAJ1113399.1"/>
    </source>
</evidence>
<protein>
    <submittedName>
        <fullName evidence="2">Uncharacterized protein</fullName>
    </submittedName>
</protein>
<feature type="region of interest" description="Disordered" evidence="1">
    <location>
        <begin position="1"/>
        <end position="22"/>
    </location>
</feature>
<organism evidence="2 3">
    <name type="scientific">Pleurodeles waltl</name>
    <name type="common">Iberian ribbed newt</name>
    <dbReference type="NCBI Taxonomy" id="8319"/>
    <lineage>
        <taxon>Eukaryota</taxon>
        <taxon>Metazoa</taxon>
        <taxon>Chordata</taxon>
        <taxon>Craniata</taxon>
        <taxon>Vertebrata</taxon>
        <taxon>Euteleostomi</taxon>
        <taxon>Amphibia</taxon>
        <taxon>Batrachia</taxon>
        <taxon>Caudata</taxon>
        <taxon>Salamandroidea</taxon>
        <taxon>Salamandridae</taxon>
        <taxon>Pleurodelinae</taxon>
        <taxon>Pleurodeles</taxon>
    </lineage>
</organism>